<comment type="caution">
    <text evidence="1">The sequence shown here is derived from an EMBL/GenBank/DDBJ whole genome shotgun (WGS) entry which is preliminary data.</text>
</comment>
<evidence type="ECO:0000313" key="2">
    <source>
        <dbReference type="Proteomes" id="UP000242146"/>
    </source>
</evidence>
<gene>
    <name evidence="1" type="ORF">DM01DRAFT_1170179</name>
</gene>
<organism evidence="1 2">
    <name type="scientific">Hesseltinella vesiculosa</name>
    <dbReference type="NCBI Taxonomy" id="101127"/>
    <lineage>
        <taxon>Eukaryota</taxon>
        <taxon>Fungi</taxon>
        <taxon>Fungi incertae sedis</taxon>
        <taxon>Mucoromycota</taxon>
        <taxon>Mucoromycotina</taxon>
        <taxon>Mucoromycetes</taxon>
        <taxon>Mucorales</taxon>
        <taxon>Cunninghamellaceae</taxon>
        <taxon>Hesseltinella</taxon>
    </lineage>
</organism>
<reference evidence="1 2" key="1">
    <citation type="submission" date="2016-07" db="EMBL/GenBank/DDBJ databases">
        <title>Pervasive Adenine N6-methylation of Active Genes in Fungi.</title>
        <authorList>
            <consortium name="DOE Joint Genome Institute"/>
            <person name="Mondo S.J."/>
            <person name="Dannebaum R.O."/>
            <person name="Kuo R.C."/>
            <person name="Labutti K."/>
            <person name="Haridas S."/>
            <person name="Kuo A."/>
            <person name="Salamov A."/>
            <person name="Ahrendt S.R."/>
            <person name="Lipzen A."/>
            <person name="Sullivan W."/>
            <person name="Andreopoulos W.B."/>
            <person name="Clum A."/>
            <person name="Lindquist E."/>
            <person name="Daum C."/>
            <person name="Ramamoorthy G.K."/>
            <person name="Gryganskyi A."/>
            <person name="Culley D."/>
            <person name="Magnuson J.K."/>
            <person name="James T.Y."/>
            <person name="O'Malley M.A."/>
            <person name="Stajich J.E."/>
            <person name="Spatafora J.W."/>
            <person name="Visel A."/>
            <person name="Grigoriev I.V."/>
        </authorList>
    </citation>
    <scope>NUCLEOTIDE SEQUENCE [LARGE SCALE GENOMIC DNA]</scope>
    <source>
        <strain evidence="1 2">NRRL 3301</strain>
    </source>
</reference>
<accession>A0A1X2G5P5</accession>
<sequence>MLSCSISLCKKGIACPSPQLQCLSSGGHRTWVCKSKYLTIVPTRTNPCQPVPTHTISY</sequence>
<dbReference type="EMBL" id="MCGT01000041">
    <property type="protein sequence ID" value="ORX45702.1"/>
    <property type="molecule type" value="Genomic_DNA"/>
</dbReference>
<name>A0A1X2G5P5_9FUNG</name>
<keyword evidence="2" id="KW-1185">Reference proteome</keyword>
<dbReference type="Proteomes" id="UP000242146">
    <property type="component" value="Unassembled WGS sequence"/>
</dbReference>
<proteinExistence type="predicted"/>
<evidence type="ECO:0000313" key="1">
    <source>
        <dbReference type="EMBL" id="ORX45702.1"/>
    </source>
</evidence>
<dbReference type="AlphaFoldDB" id="A0A1X2G5P5"/>
<protein>
    <submittedName>
        <fullName evidence="1">Uncharacterized protein</fullName>
    </submittedName>
</protein>